<proteinExistence type="predicted"/>
<accession>A0A2U3LCH3</accession>
<dbReference type="OrthoDB" id="9946738at2"/>
<name>A0A2U3LCH3_9FIRM</name>
<evidence type="ECO:0008006" key="4">
    <source>
        <dbReference type="Google" id="ProtNLM"/>
    </source>
</evidence>
<evidence type="ECO:0000313" key="3">
    <source>
        <dbReference type="Proteomes" id="UP000238916"/>
    </source>
</evidence>
<organism evidence="2 3">
    <name type="scientific">Candidatus Desulfosporosinus infrequens</name>
    <dbReference type="NCBI Taxonomy" id="2043169"/>
    <lineage>
        <taxon>Bacteria</taxon>
        <taxon>Bacillati</taxon>
        <taxon>Bacillota</taxon>
        <taxon>Clostridia</taxon>
        <taxon>Eubacteriales</taxon>
        <taxon>Desulfitobacteriaceae</taxon>
        <taxon>Desulfosporosinus</taxon>
    </lineage>
</organism>
<evidence type="ECO:0000256" key="1">
    <source>
        <dbReference type="SAM" id="Phobius"/>
    </source>
</evidence>
<keyword evidence="1" id="KW-0812">Transmembrane</keyword>
<sequence>MTDNHMDIEGELKRLGVPDDIAEVTQTFTYGPDQASIERIKQRTMQMAQSDPIINEQKRNHLKLWIAPAVAVAAIFLVIILSIGPNNVMAAVNSLLLYIPGFGIHSTENVNLVAPNPVRAEREGVKIDINGLLADGKGTSLIAYVEGKIPDINSSYLVDLSGKRYPYQGGGIGESAGTGTRIIQVLGSWYKALPANVRQVALVIPSLSNWTINIPLAPASSLNASEKFGPSINTNNVIVSGQATSFADETKVTLLVQSLRGGIFQNVNEPVLTGSDGEIYPLNSQPGFLGSGLSYFSTNPHVGTRITVMIPSLLLQQDVQGNAVIPVPEKDSPLALNQSLKLGSWNLKLRKAEVVVQDGTWLRVYVEPDSIDGATVNGLEKLRVNGKEDSWCSEFDKSTGSMKWFQVPYPQGNKNVSITVNQVHVQVDGPWKIDLPVAPGFD</sequence>
<evidence type="ECO:0000313" key="2">
    <source>
        <dbReference type="EMBL" id="SPF49588.1"/>
    </source>
</evidence>
<gene>
    <name evidence="2" type="ORF">SBF1_4560002</name>
</gene>
<dbReference type="AlphaFoldDB" id="A0A2U3LCH3"/>
<keyword evidence="1" id="KW-0472">Membrane</keyword>
<protein>
    <recommendedName>
        <fullName evidence="4">DUF4179 domain-containing protein</fullName>
    </recommendedName>
</protein>
<keyword evidence="1" id="KW-1133">Transmembrane helix</keyword>
<feature type="transmembrane region" description="Helical" evidence="1">
    <location>
        <begin position="64"/>
        <end position="84"/>
    </location>
</feature>
<dbReference type="Proteomes" id="UP000238916">
    <property type="component" value="Unassembled WGS sequence"/>
</dbReference>
<dbReference type="EMBL" id="OMOF01000397">
    <property type="protein sequence ID" value="SPF49588.1"/>
    <property type="molecule type" value="Genomic_DNA"/>
</dbReference>
<reference evidence="3" key="1">
    <citation type="submission" date="2018-02" db="EMBL/GenBank/DDBJ databases">
        <authorList>
            <person name="Hausmann B."/>
        </authorList>
    </citation>
    <scope>NUCLEOTIDE SEQUENCE [LARGE SCALE GENOMIC DNA]</scope>
    <source>
        <strain evidence="3">Peat soil MAG SbF1</strain>
    </source>
</reference>